<feature type="compositionally biased region" description="Basic and acidic residues" evidence="1">
    <location>
        <begin position="17"/>
        <end position="63"/>
    </location>
</feature>
<evidence type="ECO:0000256" key="1">
    <source>
        <dbReference type="SAM" id="MobiDB-lite"/>
    </source>
</evidence>
<evidence type="ECO:0000313" key="3">
    <source>
        <dbReference type="Proteomes" id="UP000191522"/>
    </source>
</evidence>
<proteinExistence type="predicted"/>
<gene>
    <name evidence="2" type="ORF">PENDEC_c021G06128</name>
</gene>
<dbReference type="AlphaFoldDB" id="A0A1V6P6J2"/>
<sequence>MADKSSPDYKSLYLQAEQRREEAERQQRQAEEQQRQAEEQQRQAEEQQRQAEDRQRQAEDRQQYAEQQTQLTTFTEYIRRCHDLSRSLRVETPSRSTTGQIPSPTGKYCPTRLEYWTDCPKQLSEIYRSVYSYFQPERRQAPRLFSSLLALDGLVRRLVRKPLSSEQELEAYERFAVEEHVHDIITELCKIPAARNEFGLGDGIQFSNHTNTLNENQATEASESQISSIHHPRPDKFCIHRVDGNTNTLLTSVEYKLPHKLSVATLRMGLRPMDLWRDLVRPNKIPTDQEAKLRYNAERLVCSAIVQEYHVMIQEGLEYSFRVQSLVRPMKYRRHLRRRLPQRAAECLHDLRPDVHLRRSDHGRVHRTRLPPTQIKFPATSGASVKLRPRLPFGEQVIDKGLTKKITLDAVLHNSARSDVYSAYRLGTSWTGFVQTWTTIAGAKTIRLSTLSRLKI</sequence>
<dbReference type="STRING" id="69771.A0A1V6P6J2"/>
<organism evidence="2 3">
    <name type="scientific">Penicillium decumbens</name>
    <dbReference type="NCBI Taxonomy" id="69771"/>
    <lineage>
        <taxon>Eukaryota</taxon>
        <taxon>Fungi</taxon>
        <taxon>Dikarya</taxon>
        <taxon>Ascomycota</taxon>
        <taxon>Pezizomycotina</taxon>
        <taxon>Eurotiomycetes</taxon>
        <taxon>Eurotiomycetidae</taxon>
        <taxon>Eurotiales</taxon>
        <taxon>Aspergillaceae</taxon>
        <taxon>Penicillium</taxon>
    </lineage>
</organism>
<dbReference type="Proteomes" id="UP000191522">
    <property type="component" value="Unassembled WGS sequence"/>
</dbReference>
<name>A0A1V6P6J2_PENDC</name>
<dbReference type="OMA" id="CPKRLEH"/>
<feature type="region of interest" description="Disordered" evidence="1">
    <location>
        <begin position="1"/>
        <end position="68"/>
    </location>
</feature>
<protein>
    <submittedName>
        <fullName evidence="2">Uncharacterized protein</fullName>
    </submittedName>
</protein>
<keyword evidence="3" id="KW-1185">Reference proteome</keyword>
<evidence type="ECO:0000313" key="2">
    <source>
        <dbReference type="EMBL" id="OQD72493.1"/>
    </source>
</evidence>
<dbReference type="OrthoDB" id="2156052at2759"/>
<accession>A0A1V6P6J2</accession>
<comment type="caution">
    <text evidence="2">The sequence shown here is derived from an EMBL/GenBank/DDBJ whole genome shotgun (WGS) entry which is preliminary data.</text>
</comment>
<reference evidence="3" key="1">
    <citation type="journal article" date="2017" name="Nat. Microbiol.">
        <title>Global analysis of biosynthetic gene clusters reveals vast potential of secondary metabolite production in Penicillium species.</title>
        <authorList>
            <person name="Nielsen J.C."/>
            <person name="Grijseels S."/>
            <person name="Prigent S."/>
            <person name="Ji B."/>
            <person name="Dainat J."/>
            <person name="Nielsen K.F."/>
            <person name="Frisvad J.C."/>
            <person name="Workman M."/>
            <person name="Nielsen J."/>
        </authorList>
    </citation>
    <scope>NUCLEOTIDE SEQUENCE [LARGE SCALE GENOMIC DNA]</scope>
    <source>
        <strain evidence="3">IBT 11843</strain>
    </source>
</reference>
<dbReference type="EMBL" id="MDYL01000021">
    <property type="protein sequence ID" value="OQD72493.1"/>
    <property type="molecule type" value="Genomic_DNA"/>
</dbReference>